<comment type="caution">
    <text evidence="6">The sequence shown here is derived from an EMBL/GenBank/DDBJ whole genome shotgun (WGS) entry which is preliminary data.</text>
</comment>
<evidence type="ECO:0000256" key="3">
    <source>
        <dbReference type="SAM" id="Coils"/>
    </source>
</evidence>
<dbReference type="InterPro" id="IPR058792">
    <property type="entry name" value="Beta-barrel_RND_2"/>
</dbReference>
<keyword evidence="7" id="KW-1185">Reference proteome</keyword>
<dbReference type="Gene3D" id="2.40.30.170">
    <property type="match status" value="1"/>
</dbReference>
<dbReference type="Pfam" id="PF25954">
    <property type="entry name" value="Beta-barrel_RND_2"/>
    <property type="match status" value="1"/>
</dbReference>
<proteinExistence type="predicted"/>
<sequence>MLRARTLCRAASRRAVLSFVRVPAVFLLAALLSAQPLTAPLAAPSVSAAEAQPSIGNGATILTGKVVTTVTRAVPVPFNAVVDQVLVKPGDAVHKGAPLLRYHLQEEAERVLQREVTTGAGTEDLKGQALDLERRLAETSAQRNKTRQLVASGLGSRQALSRLEDDVHSLQRRIELLRTTISKTESNFAARLKELGGYFGAPIREGEILPATLTLTAPIEGYVLSLDTTLNAGTLLPAGSAPIRVGQLDPVLIQVPVYEAEISAIKEGDAVEVEIPSLNNKKFLGKVNEISWVSSDMSVANPSYYTVELTVPNPGLELKPGFKAVVRFKGSR</sequence>
<feature type="domain" description="CusB-like beta-barrel" evidence="5">
    <location>
        <begin position="253"/>
        <end position="331"/>
    </location>
</feature>
<evidence type="ECO:0000256" key="2">
    <source>
        <dbReference type="ARBA" id="ARBA00023054"/>
    </source>
</evidence>
<gene>
    <name evidence="6" type="ORF">EB812_09150</name>
</gene>
<keyword evidence="2 3" id="KW-0175">Coiled coil</keyword>
<dbReference type="SUPFAM" id="SSF111369">
    <property type="entry name" value="HlyD-like secretion proteins"/>
    <property type="match status" value="1"/>
</dbReference>
<dbReference type="EMBL" id="SIXC01000011">
    <property type="protein sequence ID" value="TBH78980.1"/>
    <property type="molecule type" value="Genomic_DNA"/>
</dbReference>
<dbReference type="Proteomes" id="UP000292919">
    <property type="component" value="Unassembled WGS sequence"/>
</dbReference>
<evidence type="ECO:0000256" key="1">
    <source>
        <dbReference type="ARBA" id="ARBA00004196"/>
    </source>
</evidence>
<accession>A0A6H3F7M1</accession>
<keyword evidence="4" id="KW-0732">Signal</keyword>
<evidence type="ECO:0000313" key="6">
    <source>
        <dbReference type="EMBL" id="TBH78980.1"/>
    </source>
</evidence>
<dbReference type="GO" id="GO:0030313">
    <property type="term" value="C:cell envelope"/>
    <property type="evidence" value="ECO:0007669"/>
    <property type="project" value="UniProtKB-SubCell"/>
</dbReference>
<reference evidence="6 7" key="1">
    <citation type="submission" date="2018-12" db="EMBL/GenBank/DDBJ databases">
        <title>First genome draft of Desulfovibrio legallis sp. nov.</title>
        <authorList>
            <person name="Ben Dhia O."/>
            <person name="Najjari A."/>
            <person name="Ferjani R."/>
            <person name="Fhoula I."/>
            <person name="Fardeau M.-L."/>
            <person name="Boudabbous A."/>
            <person name="Ouzari H.I."/>
        </authorList>
    </citation>
    <scope>NUCLEOTIDE SEQUENCE [LARGE SCALE GENOMIC DNA]</scope>
    <source>
        <strain evidence="6 7">H1T</strain>
    </source>
</reference>
<dbReference type="PANTHER" id="PTHR32347">
    <property type="entry name" value="EFFLUX SYSTEM COMPONENT YKNX-RELATED"/>
    <property type="match status" value="1"/>
</dbReference>
<dbReference type="AlphaFoldDB" id="A0A6H3F7M1"/>
<organism evidence="6 7">
    <name type="scientific">Desulfovibrio legallii</name>
    <dbReference type="NCBI Taxonomy" id="571438"/>
    <lineage>
        <taxon>Bacteria</taxon>
        <taxon>Pseudomonadati</taxon>
        <taxon>Thermodesulfobacteriota</taxon>
        <taxon>Desulfovibrionia</taxon>
        <taxon>Desulfovibrionales</taxon>
        <taxon>Desulfovibrionaceae</taxon>
        <taxon>Desulfovibrio</taxon>
    </lineage>
</organism>
<feature type="coiled-coil region" evidence="3">
    <location>
        <begin position="122"/>
        <end position="187"/>
    </location>
</feature>
<evidence type="ECO:0000313" key="7">
    <source>
        <dbReference type="Proteomes" id="UP000292919"/>
    </source>
</evidence>
<dbReference type="RefSeq" id="WP_118230380.1">
    <property type="nucleotide sequence ID" value="NZ_DBFBQU010000194.1"/>
</dbReference>
<name>A0A6H3F7M1_9BACT</name>
<comment type="subcellular location">
    <subcellularLocation>
        <location evidence="1">Cell envelope</location>
    </subcellularLocation>
</comment>
<dbReference type="PANTHER" id="PTHR32347:SF23">
    <property type="entry name" value="BLL5650 PROTEIN"/>
    <property type="match status" value="1"/>
</dbReference>
<evidence type="ECO:0000259" key="5">
    <source>
        <dbReference type="Pfam" id="PF25954"/>
    </source>
</evidence>
<feature type="signal peptide" evidence="4">
    <location>
        <begin position="1"/>
        <end position="39"/>
    </location>
</feature>
<feature type="chain" id="PRO_5026169073" evidence="4">
    <location>
        <begin position="40"/>
        <end position="332"/>
    </location>
</feature>
<protein>
    <submittedName>
        <fullName evidence="6">HlyD family efflux transporter periplasmic adaptor subunit</fullName>
    </submittedName>
</protein>
<dbReference type="InterPro" id="IPR050465">
    <property type="entry name" value="UPF0194_transport"/>
</dbReference>
<evidence type="ECO:0000256" key="4">
    <source>
        <dbReference type="SAM" id="SignalP"/>
    </source>
</evidence>